<reference evidence="3 4" key="1">
    <citation type="submission" date="2020-04" db="EMBL/GenBank/DDBJ databases">
        <title>Molecular characterization of pseudomonads from Agaricus bisporus reveal novel blotch 2 pathogens in Western Europe.</title>
        <authorList>
            <person name="Taparia T."/>
            <person name="Krijger M."/>
            <person name="Haynes E."/>
            <person name="Elpinstone J.G."/>
            <person name="Noble R."/>
            <person name="Van Der Wolf J."/>
        </authorList>
    </citation>
    <scope>NUCLEOTIDE SEQUENCE [LARGE SCALE GENOMIC DNA]</scope>
    <source>
        <strain evidence="2 4">K6002</strain>
        <strain evidence="1 3">K7002</strain>
    </source>
</reference>
<dbReference type="RefSeq" id="WP_176991582.1">
    <property type="nucleotide sequence ID" value="NZ_JACARL010000031.1"/>
</dbReference>
<accession>A0A7Y8KA74</accession>
<protein>
    <submittedName>
        <fullName evidence="2">Uncharacterized protein</fullName>
    </submittedName>
</protein>
<sequence>MNKNYYWEIEKSPYPSPFLSETKTFGETNPIFLVDQLNGKRPAVFNENFLASGEINFPIYPSALLDSNIMDAIDNRVQKNTRLDGLENFLHFVTLNKWDFSPLFYYMEHYSKSSNEDFIKNAKRRTESYLKVFSMNQEHFLSTQEIIPDPAAIEFYLEPTPHKTLTELAEGRTIAFTEKFDKRFLSNAIESIQIALIKMILIEKVEFKGATPLQKHGELVSFLKDGLGIMLGREAHMALHYFSGIAGRLLGVQASTPYTTALKNIRSTAWDMFLLRVPEGLYTEAPDELCISYIATQEKQLHTLAKLFTLERIFSTEKNGFTPIISYNMKMLPPETSSGAATNDEQLFFSHIERSTHTRLEPPTGLLNALENELRKYCS</sequence>
<evidence type="ECO:0000313" key="1">
    <source>
        <dbReference type="EMBL" id="NWE05824.1"/>
    </source>
</evidence>
<dbReference type="EMBL" id="JACARM010000003">
    <property type="protein sequence ID" value="NWE05824.1"/>
    <property type="molecule type" value="Genomic_DNA"/>
</dbReference>
<proteinExistence type="predicted"/>
<evidence type="ECO:0000313" key="3">
    <source>
        <dbReference type="Proteomes" id="UP000563268"/>
    </source>
</evidence>
<organism evidence="2 4">
    <name type="scientific">Pseudomonas edaphica</name>
    <dbReference type="NCBI Taxonomy" id="2006980"/>
    <lineage>
        <taxon>Bacteria</taxon>
        <taxon>Pseudomonadati</taxon>
        <taxon>Pseudomonadota</taxon>
        <taxon>Gammaproteobacteria</taxon>
        <taxon>Pseudomonadales</taxon>
        <taxon>Pseudomonadaceae</taxon>
        <taxon>Pseudomonas</taxon>
    </lineage>
</organism>
<dbReference type="AlphaFoldDB" id="A0A7Y8KA74"/>
<comment type="caution">
    <text evidence="2">The sequence shown here is derived from an EMBL/GenBank/DDBJ whole genome shotgun (WGS) entry which is preliminary data.</text>
</comment>
<evidence type="ECO:0000313" key="4">
    <source>
        <dbReference type="Proteomes" id="UP000590218"/>
    </source>
</evidence>
<evidence type="ECO:0000313" key="2">
    <source>
        <dbReference type="EMBL" id="NWE81627.1"/>
    </source>
</evidence>
<name>A0A7Y8KA74_9PSED</name>
<dbReference type="Proteomes" id="UP000590218">
    <property type="component" value="Unassembled WGS sequence"/>
</dbReference>
<dbReference type="Proteomes" id="UP000563268">
    <property type="component" value="Unassembled WGS sequence"/>
</dbReference>
<dbReference type="EMBL" id="JACARL010000031">
    <property type="protein sequence ID" value="NWE81627.1"/>
    <property type="molecule type" value="Genomic_DNA"/>
</dbReference>
<gene>
    <name evidence="1" type="ORF">HX788_01885</name>
    <name evidence="2" type="ORF">HX795_05925</name>
</gene>